<name>A0A0N1P0P2_9EURO</name>
<comment type="caution">
    <text evidence="5">The sequence shown here is derived from an EMBL/GenBank/DDBJ whole genome shotgun (WGS) entry which is preliminary data.</text>
</comment>
<dbReference type="SUPFAM" id="SSF55347">
    <property type="entry name" value="Glyceraldehyde-3-phosphate dehydrogenase-like, C-terminal domain"/>
    <property type="match status" value="1"/>
</dbReference>
<dbReference type="STRING" id="1664694.A0A0N1P0P2"/>
<dbReference type="Gene3D" id="3.30.360.10">
    <property type="entry name" value="Dihydrodipicolinate Reductase, domain 2"/>
    <property type="match status" value="1"/>
</dbReference>
<evidence type="ECO:0000313" key="5">
    <source>
        <dbReference type="EMBL" id="KPI43102.1"/>
    </source>
</evidence>
<dbReference type="AlphaFoldDB" id="A0A0N1P0P2"/>
<dbReference type="RefSeq" id="XP_018003065.1">
    <property type="nucleotide sequence ID" value="XM_018142150.1"/>
</dbReference>
<dbReference type="Gene3D" id="3.40.50.720">
    <property type="entry name" value="NAD(P)-binding Rossmann-like Domain"/>
    <property type="match status" value="1"/>
</dbReference>
<dbReference type="Proteomes" id="UP000038010">
    <property type="component" value="Unassembled WGS sequence"/>
</dbReference>
<comment type="similarity">
    <text evidence="1">Belongs to the Gfo/Idh/MocA family.</text>
</comment>
<keyword evidence="2" id="KW-0560">Oxidoreductase</keyword>
<organism evidence="5 6">
    <name type="scientific">Cyphellophora attinorum</name>
    <dbReference type="NCBI Taxonomy" id="1664694"/>
    <lineage>
        <taxon>Eukaryota</taxon>
        <taxon>Fungi</taxon>
        <taxon>Dikarya</taxon>
        <taxon>Ascomycota</taxon>
        <taxon>Pezizomycotina</taxon>
        <taxon>Eurotiomycetes</taxon>
        <taxon>Chaetothyriomycetidae</taxon>
        <taxon>Chaetothyriales</taxon>
        <taxon>Cyphellophoraceae</taxon>
        <taxon>Cyphellophora</taxon>
    </lineage>
</organism>
<dbReference type="InterPro" id="IPR000683">
    <property type="entry name" value="Gfo/Idh/MocA-like_OxRdtase_N"/>
</dbReference>
<reference evidence="5 6" key="1">
    <citation type="submission" date="2015-06" db="EMBL/GenBank/DDBJ databases">
        <title>Draft genome of the ant-associated black yeast Phialophora attae CBS 131958.</title>
        <authorList>
            <person name="Moreno L.F."/>
            <person name="Stielow B.J."/>
            <person name="de Hoog S."/>
            <person name="Vicente V.A."/>
            <person name="Weiss V.A."/>
            <person name="de Vries M."/>
            <person name="Cruz L.M."/>
            <person name="Souza E.M."/>
        </authorList>
    </citation>
    <scope>NUCLEOTIDE SEQUENCE [LARGE SCALE GENOMIC DNA]</scope>
    <source>
        <strain evidence="5 6">CBS 131958</strain>
    </source>
</reference>
<dbReference type="OrthoDB" id="446809at2759"/>
<accession>A0A0N1P0P2</accession>
<dbReference type="GeneID" id="28734030"/>
<evidence type="ECO:0000259" key="3">
    <source>
        <dbReference type="Pfam" id="PF01408"/>
    </source>
</evidence>
<gene>
    <name evidence="5" type="ORF">AB675_2199</name>
</gene>
<proteinExistence type="inferred from homology"/>
<dbReference type="InterPro" id="IPR036291">
    <property type="entry name" value="NAD(P)-bd_dom_sf"/>
</dbReference>
<dbReference type="PANTHER" id="PTHR42840:SF3">
    <property type="entry name" value="BINDING ROSSMANN FOLD OXIDOREDUCTASE, PUTATIVE (AFU_ORTHOLOGUE AFUA_2G10240)-RELATED"/>
    <property type="match status" value="1"/>
</dbReference>
<evidence type="ECO:0000259" key="4">
    <source>
        <dbReference type="Pfam" id="PF22725"/>
    </source>
</evidence>
<dbReference type="EMBL" id="LFJN01000006">
    <property type="protein sequence ID" value="KPI43102.1"/>
    <property type="molecule type" value="Genomic_DNA"/>
</dbReference>
<dbReference type="GO" id="GO:0000166">
    <property type="term" value="F:nucleotide binding"/>
    <property type="evidence" value="ECO:0007669"/>
    <property type="project" value="InterPro"/>
</dbReference>
<protein>
    <submittedName>
        <fullName evidence="5">Scyllo-inositol 2-dehydrogenase (NAD(+))</fullName>
    </submittedName>
</protein>
<dbReference type="SUPFAM" id="SSF51735">
    <property type="entry name" value="NAD(P)-binding Rossmann-fold domains"/>
    <property type="match status" value="1"/>
</dbReference>
<dbReference type="GO" id="GO:0016491">
    <property type="term" value="F:oxidoreductase activity"/>
    <property type="evidence" value="ECO:0007669"/>
    <property type="project" value="UniProtKB-KW"/>
</dbReference>
<dbReference type="VEuPathDB" id="FungiDB:AB675_2199"/>
<dbReference type="GO" id="GO:0006740">
    <property type="term" value="P:NADPH regeneration"/>
    <property type="evidence" value="ECO:0007669"/>
    <property type="project" value="TreeGrafter"/>
</dbReference>
<evidence type="ECO:0000313" key="6">
    <source>
        <dbReference type="Proteomes" id="UP000038010"/>
    </source>
</evidence>
<dbReference type="PANTHER" id="PTHR42840">
    <property type="entry name" value="NAD(P)-BINDING ROSSMANN-FOLD SUPERFAMILY PROTEIN-RELATED"/>
    <property type="match status" value="1"/>
</dbReference>
<dbReference type="InterPro" id="IPR055170">
    <property type="entry name" value="GFO_IDH_MocA-like_dom"/>
</dbReference>
<evidence type="ECO:0000256" key="2">
    <source>
        <dbReference type="ARBA" id="ARBA00023002"/>
    </source>
</evidence>
<keyword evidence="6" id="KW-1185">Reference proteome</keyword>
<evidence type="ECO:0000256" key="1">
    <source>
        <dbReference type="ARBA" id="ARBA00010928"/>
    </source>
</evidence>
<feature type="domain" description="Gfo/Idh/MocA-like oxidoreductase N-terminal" evidence="3">
    <location>
        <begin position="19"/>
        <end position="139"/>
    </location>
</feature>
<sequence>MVSRPGSSPDEAVPILPSLKFGVVGIGRIGRRHALNLLRRVPKAKLVCVCSPAQADLEWAKRELARYGVSIFSSFDEMIQFPGLQAVVVSSLTTLHYQHTLESLRRGIHVLCEKPVCHTVDELDGLIELAATNPQVCLMIGFTRRFDESYEEALQKVKSGDYGAPIAFDSQAAEPLSHSEFSHNYFKSCGGIFFDSAIHDIDLSLMFLSTSQPSAGAHASGSVRNTEPLRPRQCFAVGTVSEFTSLRSPAEHASHRGDADNARGVVQFSSGQIASYFNSRTAAAGGGYDNSTDIRCERGKISVNLESRKNRVSVHDSNGVGWRAPDDWYDRYREGFVSEVVEFVDGILDKREFRITLPEVRMGLEIALALQESLEKGGTVWFDESGRRSHREGGIVD</sequence>
<dbReference type="Pfam" id="PF01408">
    <property type="entry name" value="GFO_IDH_MocA"/>
    <property type="match status" value="1"/>
</dbReference>
<feature type="domain" description="GFO/IDH/MocA-like oxidoreductase" evidence="4">
    <location>
        <begin position="151"/>
        <end position="301"/>
    </location>
</feature>
<dbReference type="Pfam" id="PF22725">
    <property type="entry name" value="GFO_IDH_MocA_C3"/>
    <property type="match status" value="1"/>
</dbReference>
<dbReference type="GO" id="GO:0005737">
    <property type="term" value="C:cytoplasm"/>
    <property type="evidence" value="ECO:0007669"/>
    <property type="project" value="TreeGrafter"/>
</dbReference>